<accession>A0A0Q3HZT0</accession>
<dbReference type="Gramene" id="KQJ93667">
    <property type="protein sequence ID" value="KQJ93667"/>
    <property type="gene ID" value="BRADI_3g06065v3"/>
</dbReference>
<reference evidence="2" key="3">
    <citation type="submission" date="2018-08" db="UniProtKB">
        <authorList>
            <consortium name="EnsemblPlants"/>
        </authorList>
    </citation>
    <scope>IDENTIFICATION</scope>
    <source>
        <strain evidence="2">cv. Bd21</strain>
    </source>
</reference>
<evidence type="ECO:0000313" key="2">
    <source>
        <dbReference type="EnsemblPlants" id="KQJ93667"/>
    </source>
</evidence>
<evidence type="ECO:0000313" key="1">
    <source>
        <dbReference type="EMBL" id="KQJ93667.1"/>
    </source>
</evidence>
<evidence type="ECO:0000313" key="3">
    <source>
        <dbReference type="Proteomes" id="UP000008810"/>
    </source>
</evidence>
<gene>
    <name evidence="1" type="ORF">BRADI_3g06065v3</name>
</gene>
<reference evidence="1 2" key="1">
    <citation type="journal article" date="2010" name="Nature">
        <title>Genome sequencing and analysis of the model grass Brachypodium distachyon.</title>
        <authorList>
            <consortium name="International Brachypodium Initiative"/>
        </authorList>
    </citation>
    <scope>NUCLEOTIDE SEQUENCE [LARGE SCALE GENOMIC DNA]</scope>
    <source>
        <strain evidence="1 2">Bd21</strain>
    </source>
</reference>
<reference evidence="1" key="2">
    <citation type="submission" date="2017-06" db="EMBL/GenBank/DDBJ databases">
        <title>WGS assembly of Brachypodium distachyon.</title>
        <authorList>
            <consortium name="The International Brachypodium Initiative"/>
            <person name="Lucas S."/>
            <person name="Harmon-Smith M."/>
            <person name="Lail K."/>
            <person name="Tice H."/>
            <person name="Grimwood J."/>
            <person name="Bruce D."/>
            <person name="Barry K."/>
            <person name="Shu S."/>
            <person name="Lindquist E."/>
            <person name="Wang M."/>
            <person name="Pitluck S."/>
            <person name="Vogel J.P."/>
            <person name="Garvin D.F."/>
            <person name="Mockler T.C."/>
            <person name="Schmutz J."/>
            <person name="Rokhsar D."/>
            <person name="Bevan M.W."/>
        </authorList>
    </citation>
    <scope>NUCLEOTIDE SEQUENCE</scope>
    <source>
        <strain evidence="1">Bd21</strain>
    </source>
</reference>
<dbReference type="EnsemblPlants" id="KQJ93667">
    <property type="protein sequence ID" value="KQJ93667"/>
    <property type="gene ID" value="BRADI_3g06065v3"/>
</dbReference>
<dbReference type="EMBL" id="CM000882">
    <property type="protein sequence ID" value="KQJ93667.1"/>
    <property type="molecule type" value="Genomic_DNA"/>
</dbReference>
<keyword evidence="3" id="KW-1185">Reference proteome</keyword>
<proteinExistence type="predicted"/>
<dbReference type="AlphaFoldDB" id="A0A0Q3HZT0"/>
<protein>
    <submittedName>
        <fullName evidence="1 2">Uncharacterized protein</fullName>
    </submittedName>
</protein>
<name>A0A0Q3HZT0_BRADI</name>
<organism evidence="1">
    <name type="scientific">Brachypodium distachyon</name>
    <name type="common">Purple false brome</name>
    <name type="synonym">Trachynia distachya</name>
    <dbReference type="NCBI Taxonomy" id="15368"/>
    <lineage>
        <taxon>Eukaryota</taxon>
        <taxon>Viridiplantae</taxon>
        <taxon>Streptophyta</taxon>
        <taxon>Embryophyta</taxon>
        <taxon>Tracheophyta</taxon>
        <taxon>Spermatophyta</taxon>
        <taxon>Magnoliopsida</taxon>
        <taxon>Liliopsida</taxon>
        <taxon>Poales</taxon>
        <taxon>Poaceae</taxon>
        <taxon>BOP clade</taxon>
        <taxon>Pooideae</taxon>
        <taxon>Stipodae</taxon>
        <taxon>Brachypodieae</taxon>
        <taxon>Brachypodium</taxon>
    </lineage>
</organism>
<dbReference type="Proteomes" id="UP000008810">
    <property type="component" value="Chromosome 3"/>
</dbReference>
<sequence>MDAIQLSRAGAGWYYYYKQHLKPCEVSALGGRYDYPSHPSPLLQKPNTKGERERMWRALSLTTSPFNSSTAVAHRIQEEKPLPFPLAVLRFYLGFSRISWVVCNLFAAFFDCAICEGRLAPGVERASRD</sequence>
<dbReference type="InParanoid" id="A0A0Q3HZT0"/>